<dbReference type="Proteomes" id="UP000001861">
    <property type="component" value="Unassembled WGS sequence"/>
</dbReference>
<dbReference type="InParanoid" id="A8PBN7"/>
<protein>
    <submittedName>
        <fullName evidence="4">Uncharacterized protein</fullName>
    </submittedName>
</protein>
<dbReference type="RefSeq" id="XP_001840229.1">
    <property type="nucleotide sequence ID" value="XM_001840177.1"/>
</dbReference>
<keyword evidence="5" id="KW-1185">Reference proteome</keyword>
<keyword evidence="3" id="KW-0812">Transmembrane</keyword>
<organism evidence="4 5">
    <name type="scientific">Coprinopsis cinerea (strain Okayama-7 / 130 / ATCC MYA-4618 / FGSC 9003)</name>
    <name type="common">Inky cap fungus</name>
    <name type="synonym">Hormographiella aspergillata</name>
    <dbReference type="NCBI Taxonomy" id="240176"/>
    <lineage>
        <taxon>Eukaryota</taxon>
        <taxon>Fungi</taxon>
        <taxon>Dikarya</taxon>
        <taxon>Basidiomycota</taxon>
        <taxon>Agaricomycotina</taxon>
        <taxon>Agaricomycetes</taxon>
        <taxon>Agaricomycetidae</taxon>
        <taxon>Agaricales</taxon>
        <taxon>Agaricineae</taxon>
        <taxon>Psathyrellaceae</taxon>
        <taxon>Coprinopsis</taxon>
    </lineage>
</organism>
<dbReference type="OMA" id="CLRHERD"/>
<feature type="transmembrane region" description="Helical" evidence="3">
    <location>
        <begin position="14"/>
        <end position="35"/>
    </location>
</feature>
<feature type="region of interest" description="Disordered" evidence="2">
    <location>
        <begin position="79"/>
        <end position="105"/>
    </location>
</feature>
<name>A8PBN7_COPC7</name>
<accession>A8PBN7</accession>
<dbReference type="AlphaFoldDB" id="A8PBN7"/>
<evidence type="ECO:0000256" key="3">
    <source>
        <dbReference type="SAM" id="Phobius"/>
    </source>
</evidence>
<dbReference type="EMBL" id="AACS02000004">
    <property type="protein sequence ID" value="EAU81676.1"/>
    <property type="molecule type" value="Genomic_DNA"/>
</dbReference>
<evidence type="ECO:0000313" key="4">
    <source>
        <dbReference type="EMBL" id="EAU81676.1"/>
    </source>
</evidence>
<sequence length="280" mass="32082">MESVFSSGRPGCHALSAVFFLLPPCVIFLALDLALRRCHRATISVAEDHTSESASLKSTTLSLPTPKETLAQDVAVQRTQSLPTPSPSIHGSATSTRTDFRRRNKQPEIRPEFMRFCENLVQTNRIWAQEREIKRLEEALESATKAHQRVEFDALCRRQLLENELSRAQNEAKGLREERDRLSLLNAEFAAEMQKKHAIEELAKDVRREAEETRRLLDRSRTEHEREIREMVEECRKESRQLREEIAQLRLAQEAKAVEQAISNELEDRALGSNRQSATG</sequence>
<feature type="coiled-coil region" evidence="1">
    <location>
        <begin position="126"/>
        <end position="252"/>
    </location>
</feature>
<keyword evidence="3" id="KW-0472">Membrane</keyword>
<keyword evidence="1" id="KW-0175">Coiled coil</keyword>
<feature type="compositionally biased region" description="Polar residues" evidence="2">
    <location>
        <begin position="79"/>
        <end position="97"/>
    </location>
</feature>
<evidence type="ECO:0000256" key="1">
    <source>
        <dbReference type="SAM" id="Coils"/>
    </source>
</evidence>
<dbReference type="eggNOG" id="ENOG502RCD3">
    <property type="taxonomic scope" value="Eukaryota"/>
</dbReference>
<proteinExistence type="predicted"/>
<dbReference type="VEuPathDB" id="FungiDB:CC1G_02692"/>
<evidence type="ECO:0000313" key="5">
    <source>
        <dbReference type="Proteomes" id="UP000001861"/>
    </source>
</evidence>
<dbReference type="OrthoDB" id="3008788at2759"/>
<reference evidence="4 5" key="1">
    <citation type="journal article" date="2010" name="Proc. Natl. Acad. Sci. U.S.A.">
        <title>Insights into evolution of multicellular fungi from the assembled chromosomes of the mushroom Coprinopsis cinerea (Coprinus cinereus).</title>
        <authorList>
            <person name="Stajich J.E."/>
            <person name="Wilke S.K."/>
            <person name="Ahren D."/>
            <person name="Au C.H."/>
            <person name="Birren B.W."/>
            <person name="Borodovsky M."/>
            <person name="Burns C."/>
            <person name="Canback B."/>
            <person name="Casselton L.A."/>
            <person name="Cheng C.K."/>
            <person name="Deng J."/>
            <person name="Dietrich F.S."/>
            <person name="Fargo D.C."/>
            <person name="Farman M.L."/>
            <person name="Gathman A.C."/>
            <person name="Goldberg J."/>
            <person name="Guigo R."/>
            <person name="Hoegger P.J."/>
            <person name="Hooker J.B."/>
            <person name="Huggins A."/>
            <person name="James T.Y."/>
            <person name="Kamada T."/>
            <person name="Kilaru S."/>
            <person name="Kodira C."/>
            <person name="Kues U."/>
            <person name="Kupfer D."/>
            <person name="Kwan H.S."/>
            <person name="Lomsadze A."/>
            <person name="Li W."/>
            <person name="Lilly W.W."/>
            <person name="Ma L.J."/>
            <person name="Mackey A.J."/>
            <person name="Manning G."/>
            <person name="Martin F."/>
            <person name="Muraguchi H."/>
            <person name="Natvig D.O."/>
            <person name="Palmerini H."/>
            <person name="Ramesh M.A."/>
            <person name="Rehmeyer C.J."/>
            <person name="Roe B.A."/>
            <person name="Shenoy N."/>
            <person name="Stanke M."/>
            <person name="Ter-Hovhannisyan V."/>
            <person name="Tunlid A."/>
            <person name="Velagapudi R."/>
            <person name="Vision T.J."/>
            <person name="Zeng Q."/>
            <person name="Zolan M.E."/>
            <person name="Pukkila P.J."/>
        </authorList>
    </citation>
    <scope>NUCLEOTIDE SEQUENCE [LARGE SCALE GENOMIC DNA]</scope>
    <source>
        <strain evidence="5">Okayama-7 / 130 / ATCC MYA-4618 / FGSC 9003</strain>
    </source>
</reference>
<dbReference type="KEGG" id="cci:CC1G_02692"/>
<comment type="caution">
    <text evidence="4">The sequence shown here is derived from an EMBL/GenBank/DDBJ whole genome shotgun (WGS) entry which is preliminary data.</text>
</comment>
<evidence type="ECO:0000256" key="2">
    <source>
        <dbReference type="SAM" id="MobiDB-lite"/>
    </source>
</evidence>
<gene>
    <name evidence="4" type="ORF">CC1G_02692</name>
</gene>
<dbReference type="GeneID" id="6016861"/>
<keyword evidence="3" id="KW-1133">Transmembrane helix</keyword>